<name>A0A3N1KSN5_9PROT</name>
<dbReference type="PANTHER" id="PTHR30483">
    <property type="entry name" value="LEUCINE-SPECIFIC-BINDING PROTEIN"/>
    <property type="match status" value="1"/>
</dbReference>
<evidence type="ECO:0000256" key="1">
    <source>
        <dbReference type="ARBA" id="ARBA00010062"/>
    </source>
</evidence>
<dbReference type="AlphaFoldDB" id="A0A3N1KSN5"/>
<feature type="domain" description="Leucine-binding protein" evidence="4">
    <location>
        <begin position="35"/>
        <end position="372"/>
    </location>
</feature>
<evidence type="ECO:0000256" key="2">
    <source>
        <dbReference type="ARBA" id="ARBA00022729"/>
    </source>
</evidence>
<dbReference type="OrthoDB" id="7374472at2"/>
<dbReference type="Pfam" id="PF13458">
    <property type="entry name" value="Peripla_BP_6"/>
    <property type="match status" value="1"/>
</dbReference>
<evidence type="ECO:0000313" key="6">
    <source>
        <dbReference type="Proteomes" id="UP000278222"/>
    </source>
</evidence>
<evidence type="ECO:0000313" key="5">
    <source>
        <dbReference type="EMBL" id="ROP81400.1"/>
    </source>
</evidence>
<dbReference type="SUPFAM" id="SSF53822">
    <property type="entry name" value="Periplasmic binding protein-like I"/>
    <property type="match status" value="1"/>
</dbReference>
<dbReference type="InterPro" id="IPR006311">
    <property type="entry name" value="TAT_signal"/>
</dbReference>
<dbReference type="PROSITE" id="PS51318">
    <property type="entry name" value="TAT"/>
    <property type="match status" value="1"/>
</dbReference>
<gene>
    <name evidence="5" type="ORF">EDC65_5258</name>
</gene>
<dbReference type="PANTHER" id="PTHR30483:SF6">
    <property type="entry name" value="PERIPLASMIC BINDING PROTEIN OF ABC TRANSPORTER FOR NATURAL AMINO ACIDS"/>
    <property type="match status" value="1"/>
</dbReference>
<protein>
    <submittedName>
        <fullName evidence="5">Amino acid/amide ABC transporter substrate-binding protein (HAAT family)</fullName>
    </submittedName>
</protein>
<dbReference type="GO" id="GO:0006865">
    <property type="term" value="P:amino acid transport"/>
    <property type="evidence" value="ECO:0007669"/>
    <property type="project" value="UniProtKB-KW"/>
</dbReference>
<keyword evidence="6" id="KW-1185">Reference proteome</keyword>
<keyword evidence="3" id="KW-0813">Transport</keyword>
<accession>A0A3N1KSN5</accession>
<organism evidence="5 6">
    <name type="scientific">Stella humosa</name>
    <dbReference type="NCBI Taxonomy" id="94"/>
    <lineage>
        <taxon>Bacteria</taxon>
        <taxon>Pseudomonadati</taxon>
        <taxon>Pseudomonadota</taxon>
        <taxon>Alphaproteobacteria</taxon>
        <taxon>Rhodospirillales</taxon>
        <taxon>Stellaceae</taxon>
        <taxon>Stella</taxon>
    </lineage>
</organism>
<dbReference type="InterPro" id="IPR051010">
    <property type="entry name" value="BCAA_transport"/>
</dbReference>
<evidence type="ECO:0000256" key="3">
    <source>
        <dbReference type="ARBA" id="ARBA00022970"/>
    </source>
</evidence>
<comment type="caution">
    <text evidence="5">The sequence shown here is derived from an EMBL/GenBank/DDBJ whole genome shotgun (WGS) entry which is preliminary data.</text>
</comment>
<comment type="similarity">
    <text evidence="1">Belongs to the leucine-binding protein family.</text>
</comment>
<proteinExistence type="inferred from homology"/>
<dbReference type="EMBL" id="RJKX01000018">
    <property type="protein sequence ID" value="ROP81400.1"/>
    <property type="molecule type" value="Genomic_DNA"/>
</dbReference>
<dbReference type="InterPro" id="IPR028081">
    <property type="entry name" value="Leu-bd"/>
</dbReference>
<keyword evidence="3" id="KW-0029">Amino-acid transport</keyword>
<reference evidence="5 6" key="1">
    <citation type="submission" date="2018-11" db="EMBL/GenBank/DDBJ databases">
        <title>Genomic Encyclopedia of Type Strains, Phase IV (KMG-IV): sequencing the most valuable type-strain genomes for metagenomic binning, comparative biology and taxonomic classification.</title>
        <authorList>
            <person name="Goeker M."/>
        </authorList>
    </citation>
    <scope>NUCLEOTIDE SEQUENCE [LARGE SCALE GENOMIC DNA]</scope>
    <source>
        <strain evidence="5 6">DSM 5900</strain>
    </source>
</reference>
<dbReference type="RefSeq" id="WP_123695242.1">
    <property type="nucleotide sequence ID" value="NZ_AP019700.1"/>
</dbReference>
<dbReference type="Proteomes" id="UP000278222">
    <property type="component" value="Unassembled WGS sequence"/>
</dbReference>
<dbReference type="InterPro" id="IPR028082">
    <property type="entry name" value="Peripla_BP_I"/>
</dbReference>
<keyword evidence="2" id="KW-0732">Signal</keyword>
<evidence type="ECO:0000259" key="4">
    <source>
        <dbReference type="Pfam" id="PF13458"/>
    </source>
</evidence>
<dbReference type="Gene3D" id="3.40.50.2300">
    <property type="match status" value="2"/>
</dbReference>
<sequence>MAKKLVVSRRKVLAGIAATTGLTIWSPRLSAQAGEIAVGAMVPITGPFNVSGQQYHFSLQMAQDEINAKGGVAGKKLKIVFEDVKDSNSVAVNAYLKVVRDINPPLVFLSSYTTQNLATEPEVTKAQIPAMYAGGGDAVHMKKNPWMFRIRPADGIQALALAKHATEGLGKKKIGILFVQNDFGQPGAIAAEKVIKAAGAEVVGMEAYAFTDNDMSAQIQKLKNAGADCLMCISYGKDGALILKLAKEMGINLPIVVSSGIMVPAARNLIAPDELANVHGVMDSNLAAERGPEVAAYIKGFKDRFKIDPDPYGSCYYDGAWILKGILDKVGPDRAKVRDELKAVKDYKGITNTFTTDADGNMVHSLAVFGIKPGTREPVFVRTINAS</sequence>